<evidence type="ECO:0000313" key="1">
    <source>
        <dbReference type="EMBL" id="KIL67041.1"/>
    </source>
</evidence>
<protein>
    <submittedName>
        <fullName evidence="1">Uncharacterized protein</fullName>
    </submittedName>
</protein>
<name>A0A0C2XCE5_AMAMK</name>
<sequence>MATSPPLSRTRVIYTGLAEASAHERSGSVMNLYRNYLWYRPKTESISIKPMEVERAHLYDLETSILIPALASIRGLMNSDR</sequence>
<dbReference type="EMBL" id="KN818233">
    <property type="protein sequence ID" value="KIL67041.1"/>
    <property type="molecule type" value="Genomic_DNA"/>
</dbReference>
<accession>A0A0C2XCE5</accession>
<proteinExistence type="predicted"/>
<keyword evidence="2" id="KW-1185">Reference proteome</keyword>
<dbReference type="Proteomes" id="UP000054549">
    <property type="component" value="Unassembled WGS sequence"/>
</dbReference>
<organism evidence="1 2">
    <name type="scientific">Amanita muscaria (strain Koide BX008)</name>
    <dbReference type="NCBI Taxonomy" id="946122"/>
    <lineage>
        <taxon>Eukaryota</taxon>
        <taxon>Fungi</taxon>
        <taxon>Dikarya</taxon>
        <taxon>Basidiomycota</taxon>
        <taxon>Agaricomycotina</taxon>
        <taxon>Agaricomycetes</taxon>
        <taxon>Agaricomycetidae</taxon>
        <taxon>Agaricales</taxon>
        <taxon>Pluteineae</taxon>
        <taxon>Amanitaceae</taxon>
        <taxon>Amanita</taxon>
    </lineage>
</organism>
<evidence type="ECO:0000313" key="2">
    <source>
        <dbReference type="Proteomes" id="UP000054549"/>
    </source>
</evidence>
<dbReference type="AlphaFoldDB" id="A0A0C2XCE5"/>
<dbReference type="HOGENOM" id="CLU_2573385_0_0_1"/>
<dbReference type="InParanoid" id="A0A0C2XCE5"/>
<gene>
    <name evidence="1" type="ORF">M378DRAFT_160011</name>
</gene>
<reference evidence="1 2" key="1">
    <citation type="submission" date="2014-04" db="EMBL/GenBank/DDBJ databases">
        <title>Evolutionary Origins and Diversification of the Mycorrhizal Mutualists.</title>
        <authorList>
            <consortium name="DOE Joint Genome Institute"/>
            <consortium name="Mycorrhizal Genomics Consortium"/>
            <person name="Kohler A."/>
            <person name="Kuo A."/>
            <person name="Nagy L.G."/>
            <person name="Floudas D."/>
            <person name="Copeland A."/>
            <person name="Barry K.W."/>
            <person name="Cichocki N."/>
            <person name="Veneault-Fourrey C."/>
            <person name="LaButti K."/>
            <person name="Lindquist E.A."/>
            <person name="Lipzen A."/>
            <person name="Lundell T."/>
            <person name="Morin E."/>
            <person name="Murat C."/>
            <person name="Riley R."/>
            <person name="Ohm R."/>
            <person name="Sun H."/>
            <person name="Tunlid A."/>
            <person name="Henrissat B."/>
            <person name="Grigoriev I.V."/>
            <person name="Hibbett D.S."/>
            <person name="Martin F."/>
        </authorList>
    </citation>
    <scope>NUCLEOTIDE SEQUENCE [LARGE SCALE GENOMIC DNA]</scope>
    <source>
        <strain evidence="1 2">Koide BX008</strain>
    </source>
</reference>